<proteinExistence type="predicted"/>
<dbReference type="Proteomes" id="UP000001514">
    <property type="component" value="Unassembled WGS sequence"/>
</dbReference>
<reference evidence="1 2" key="1">
    <citation type="journal article" date="2011" name="Science">
        <title>The Selaginella genome identifies genetic changes associated with the evolution of vascular plants.</title>
        <authorList>
            <person name="Banks J.A."/>
            <person name="Nishiyama T."/>
            <person name="Hasebe M."/>
            <person name="Bowman J.L."/>
            <person name="Gribskov M."/>
            <person name="dePamphilis C."/>
            <person name="Albert V.A."/>
            <person name="Aono N."/>
            <person name="Aoyama T."/>
            <person name="Ambrose B.A."/>
            <person name="Ashton N.W."/>
            <person name="Axtell M.J."/>
            <person name="Barker E."/>
            <person name="Barker M.S."/>
            <person name="Bennetzen J.L."/>
            <person name="Bonawitz N.D."/>
            <person name="Chapple C."/>
            <person name="Cheng C."/>
            <person name="Correa L.G."/>
            <person name="Dacre M."/>
            <person name="DeBarry J."/>
            <person name="Dreyer I."/>
            <person name="Elias M."/>
            <person name="Engstrom E.M."/>
            <person name="Estelle M."/>
            <person name="Feng L."/>
            <person name="Finet C."/>
            <person name="Floyd S.K."/>
            <person name="Frommer W.B."/>
            <person name="Fujita T."/>
            <person name="Gramzow L."/>
            <person name="Gutensohn M."/>
            <person name="Harholt J."/>
            <person name="Hattori M."/>
            <person name="Heyl A."/>
            <person name="Hirai T."/>
            <person name="Hiwatashi Y."/>
            <person name="Ishikawa M."/>
            <person name="Iwata M."/>
            <person name="Karol K.G."/>
            <person name="Koehler B."/>
            <person name="Kolukisaoglu U."/>
            <person name="Kubo M."/>
            <person name="Kurata T."/>
            <person name="Lalonde S."/>
            <person name="Li K."/>
            <person name="Li Y."/>
            <person name="Litt A."/>
            <person name="Lyons E."/>
            <person name="Manning G."/>
            <person name="Maruyama T."/>
            <person name="Michael T.P."/>
            <person name="Mikami K."/>
            <person name="Miyazaki S."/>
            <person name="Morinaga S."/>
            <person name="Murata T."/>
            <person name="Mueller-Roeber B."/>
            <person name="Nelson D.R."/>
            <person name="Obara M."/>
            <person name="Oguri Y."/>
            <person name="Olmstead R.G."/>
            <person name="Onodera N."/>
            <person name="Petersen B.L."/>
            <person name="Pils B."/>
            <person name="Prigge M."/>
            <person name="Rensing S.A."/>
            <person name="Riano-Pachon D.M."/>
            <person name="Roberts A.W."/>
            <person name="Sato Y."/>
            <person name="Scheller H.V."/>
            <person name="Schulz B."/>
            <person name="Schulz C."/>
            <person name="Shakirov E.V."/>
            <person name="Shibagaki N."/>
            <person name="Shinohara N."/>
            <person name="Shippen D.E."/>
            <person name="Soerensen I."/>
            <person name="Sotooka R."/>
            <person name="Sugimoto N."/>
            <person name="Sugita M."/>
            <person name="Sumikawa N."/>
            <person name="Tanurdzic M."/>
            <person name="Theissen G."/>
            <person name="Ulvskov P."/>
            <person name="Wakazuki S."/>
            <person name="Weng J.K."/>
            <person name="Willats W.W."/>
            <person name="Wipf D."/>
            <person name="Wolf P.G."/>
            <person name="Yang L."/>
            <person name="Zimmer A.D."/>
            <person name="Zhu Q."/>
            <person name="Mitros T."/>
            <person name="Hellsten U."/>
            <person name="Loque D."/>
            <person name="Otillar R."/>
            <person name="Salamov A."/>
            <person name="Schmutz J."/>
            <person name="Shapiro H."/>
            <person name="Lindquist E."/>
            <person name="Lucas S."/>
            <person name="Rokhsar D."/>
            <person name="Grigoriev I.V."/>
        </authorList>
    </citation>
    <scope>NUCLEOTIDE SEQUENCE [LARGE SCALE GENOMIC DNA]</scope>
</reference>
<dbReference type="HOGENOM" id="CLU_1032087_0_0_1"/>
<gene>
    <name evidence="1" type="ORF">SELMODRAFT_419105</name>
</gene>
<dbReference type="KEGG" id="smo:SELMODRAFT_419105"/>
<dbReference type="Gramene" id="EFJ19304">
    <property type="protein sequence ID" value="EFJ19304"/>
    <property type="gene ID" value="SELMODRAFT_419105"/>
</dbReference>
<organism evidence="2">
    <name type="scientific">Selaginella moellendorffii</name>
    <name type="common">Spikemoss</name>
    <dbReference type="NCBI Taxonomy" id="88036"/>
    <lineage>
        <taxon>Eukaryota</taxon>
        <taxon>Viridiplantae</taxon>
        <taxon>Streptophyta</taxon>
        <taxon>Embryophyta</taxon>
        <taxon>Tracheophyta</taxon>
        <taxon>Lycopodiopsida</taxon>
        <taxon>Selaginellales</taxon>
        <taxon>Selaginellaceae</taxon>
        <taxon>Selaginella</taxon>
    </lineage>
</organism>
<dbReference type="InParanoid" id="D8S7V2"/>
<evidence type="ECO:0000313" key="2">
    <source>
        <dbReference type="Proteomes" id="UP000001514"/>
    </source>
</evidence>
<protein>
    <submittedName>
        <fullName evidence="1">Uncharacterized protein</fullName>
    </submittedName>
</protein>
<dbReference type="EMBL" id="GL377606">
    <property type="protein sequence ID" value="EFJ19304.1"/>
    <property type="molecule type" value="Genomic_DNA"/>
</dbReference>
<evidence type="ECO:0000313" key="1">
    <source>
        <dbReference type="EMBL" id="EFJ19304.1"/>
    </source>
</evidence>
<name>D8S7V2_SELML</name>
<accession>D8S7V2</accession>
<keyword evidence="2" id="KW-1185">Reference proteome</keyword>
<dbReference type="AlphaFoldDB" id="D8S7V2"/>
<sequence>MDFRGRAESCHLWMFGWLESLGALHPVAPRRRQRFPSPLSQLLVQELSCIYSDAISSLPDASLPDAKTWQNAAIIQGIQPPKDEREPAWMSELSEICRVVPEVFRVINWDVEVRSKSSAVLAHGSDAVLGIEVVSGLSRQGLNRCEMEFYLWASSSKLPFLQLVTDFKSAAVFYYRFPRTGSIATLRKLVKLIASRLPPDCNCPESEMAWSILGWKRFGSDHVGEVSIRPVAALQDPRVDPPNLWPRSPWMSSTWTVGKSSFAFKSNDRW</sequence>